<dbReference type="Proteomes" id="UP000308886">
    <property type="component" value="Unassembled WGS sequence"/>
</dbReference>
<proteinExistence type="predicted"/>
<protein>
    <submittedName>
        <fullName evidence="1">Uncharacterized protein</fullName>
    </submittedName>
</protein>
<organism evidence="1 2">
    <name type="scientific">Palleniella muris</name>
    <dbReference type="NCBI Taxonomy" id="3038145"/>
    <lineage>
        <taxon>Bacteria</taxon>
        <taxon>Pseudomonadati</taxon>
        <taxon>Bacteroidota</taxon>
        <taxon>Bacteroidia</taxon>
        <taxon>Bacteroidales</taxon>
        <taxon>Prevotellaceae</taxon>
        <taxon>Palleniella</taxon>
    </lineage>
</organism>
<sequence length="446" mass="52171">MKRMTKIQQEVSLLSSELPELTLRQAILLRQHLVKESAEGFLYKGVARCMACGHVWNAPVNTIGAEMTCPCCGSRLSMTNSRKTSLTKSRVEYATISEAFKGWQVTRTYVVEHTVRKDCRGIYDYHLVQECWDSIKGNVLFQAGKTMGFWYCREGKGWDYGVHMRNSREYYQMTAKTEVIDSVISELRKRGFLRKNSHGFYLQPLFRALLSQPEFESYWKRGLYKLCDRLLNNRWSAEIDGAIKVFLRHNRNGWTSTSHMNDWFDMVQALHELGRDIHNPHYICPANFQEAHDRWIEARRKHRQEVERQQRHDEAVAKAKEQEEVAKRYLDERGKQFENLRIVGKGIIVQVLPDVQAFIEEADEMQHCVCQMEYYNLDKHPNSLILSARCADKTAKRLETVEVNLANYSIVQSRGRCNSTTPRHEDIVNLVSSNMQLIKQYHHRKV</sequence>
<reference evidence="1" key="1">
    <citation type="submission" date="2019-04" db="EMBL/GenBank/DDBJ databases">
        <title>Microbes associate with the intestines of laboratory mice.</title>
        <authorList>
            <person name="Navarre W."/>
            <person name="Wong E."/>
            <person name="Huang K."/>
            <person name="Tropini C."/>
            <person name="Ng K."/>
            <person name="Yu B."/>
        </authorList>
    </citation>
    <scope>NUCLEOTIDE SEQUENCE</scope>
    <source>
        <strain evidence="1">NM73_A23</strain>
    </source>
</reference>
<comment type="caution">
    <text evidence="1">The sequence shown here is derived from an EMBL/GenBank/DDBJ whole genome shotgun (WGS) entry which is preliminary data.</text>
</comment>
<name>A0AC61QMC1_9BACT</name>
<accession>A0AC61QMC1</accession>
<evidence type="ECO:0000313" key="2">
    <source>
        <dbReference type="Proteomes" id="UP000308886"/>
    </source>
</evidence>
<keyword evidence="2" id="KW-1185">Reference proteome</keyword>
<evidence type="ECO:0000313" key="1">
    <source>
        <dbReference type="EMBL" id="TGX80508.1"/>
    </source>
</evidence>
<gene>
    <name evidence="1" type="ORF">E5358_12695</name>
</gene>
<dbReference type="EMBL" id="SRZC01000025">
    <property type="protein sequence ID" value="TGX80508.1"/>
    <property type="molecule type" value="Genomic_DNA"/>
</dbReference>